<protein>
    <submittedName>
        <fullName evidence="2">Uncharacterized protein</fullName>
    </submittedName>
</protein>
<proteinExistence type="predicted"/>
<evidence type="ECO:0000313" key="3">
    <source>
        <dbReference type="Proteomes" id="UP001589536"/>
    </source>
</evidence>
<accession>A0ABV5UJH0</accession>
<reference evidence="2 3" key="1">
    <citation type="submission" date="2024-09" db="EMBL/GenBank/DDBJ databases">
        <authorList>
            <person name="Sun Q."/>
            <person name="Mori K."/>
        </authorList>
    </citation>
    <scope>NUCLEOTIDE SEQUENCE [LARGE SCALE GENOMIC DNA]</scope>
    <source>
        <strain evidence="2 3">JCM 13519</strain>
    </source>
</reference>
<gene>
    <name evidence="2" type="ORF">ACFFPI_00610</name>
</gene>
<organism evidence="2 3">
    <name type="scientific">Arthrobacter methylotrophus</name>
    <dbReference type="NCBI Taxonomy" id="121291"/>
    <lineage>
        <taxon>Bacteria</taxon>
        <taxon>Bacillati</taxon>
        <taxon>Actinomycetota</taxon>
        <taxon>Actinomycetes</taxon>
        <taxon>Micrococcales</taxon>
        <taxon>Micrococcaceae</taxon>
        <taxon>Arthrobacter</taxon>
    </lineage>
</organism>
<comment type="caution">
    <text evidence="2">The sequence shown here is derived from an EMBL/GenBank/DDBJ whole genome shotgun (WGS) entry which is preliminary data.</text>
</comment>
<dbReference type="RefSeq" id="WP_345046373.1">
    <property type="nucleotide sequence ID" value="NZ_BAABED010000001.1"/>
</dbReference>
<name>A0ABV5UJH0_9MICC</name>
<dbReference type="EMBL" id="JBHMBH010000004">
    <property type="protein sequence ID" value="MFB9712657.1"/>
    <property type="molecule type" value="Genomic_DNA"/>
</dbReference>
<sequence length="146" mass="16229">MPSLNETSARVRAAHLLVRSAEEWDTLSEELLRAYDLKDNDKVEMLHESVLAAWKSVTRNLLTDPLNAIGIAVTPATTYWGIATLTAGKRNRQPQLTQTDTPGTSGTQPRLRNFEEVMADYNACLEYLAGNEQLTTAVNTPSRKLQ</sequence>
<evidence type="ECO:0000313" key="2">
    <source>
        <dbReference type="EMBL" id="MFB9712657.1"/>
    </source>
</evidence>
<keyword evidence="3" id="KW-1185">Reference proteome</keyword>
<feature type="region of interest" description="Disordered" evidence="1">
    <location>
        <begin position="90"/>
        <end position="109"/>
    </location>
</feature>
<evidence type="ECO:0000256" key="1">
    <source>
        <dbReference type="SAM" id="MobiDB-lite"/>
    </source>
</evidence>
<feature type="compositionally biased region" description="Polar residues" evidence="1">
    <location>
        <begin position="93"/>
        <end position="109"/>
    </location>
</feature>
<dbReference type="Proteomes" id="UP001589536">
    <property type="component" value="Unassembled WGS sequence"/>
</dbReference>